<dbReference type="Proteomes" id="UP001151760">
    <property type="component" value="Unassembled WGS sequence"/>
</dbReference>
<evidence type="ECO:0000259" key="3">
    <source>
        <dbReference type="PROSITE" id="PS50158"/>
    </source>
</evidence>
<dbReference type="Pfam" id="PF14223">
    <property type="entry name" value="Retrotran_gag_2"/>
    <property type="match status" value="1"/>
</dbReference>
<feature type="region of interest" description="Disordered" evidence="2">
    <location>
        <begin position="354"/>
        <end position="375"/>
    </location>
</feature>
<name>A0ABQ5C352_9ASTR</name>
<dbReference type="InterPro" id="IPR036875">
    <property type="entry name" value="Znf_CCHC_sf"/>
</dbReference>
<organism evidence="4 5">
    <name type="scientific">Tanacetum coccineum</name>
    <dbReference type="NCBI Taxonomy" id="301880"/>
    <lineage>
        <taxon>Eukaryota</taxon>
        <taxon>Viridiplantae</taxon>
        <taxon>Streptophyta</taxon>
        <taxon>Embryophyta</taxon>
        <taxon>Tracheophyta</taxon>
        <taxon>Spermatophyta</taxon>
        <taxon>Magnoliopsida</taxon>
        <taxon>eudicotyledons</taxon>
        <taxon>Gunneridae</taxon>
        <taxon>Pentapetalae</taxon>
        <taxon>asterids</taxon>
        <taxon>campanulids</taxon>
        <taxon>Asterales</taxon>
        <taxon>Asteraceae</taxon>
        <taxon>Asteroideae</taxon>
        <taxon>Anthemideae</taxon>
        <taxon>Anthemidinae</taxon>
        <taxon>Tanacetum</taxon>
    </lineage>
</organism>
<evidence type="ECO:0000256" key="2">
    <source>
        <dbReference type="SAM" id="MobiDB-lite"/>
    </source>
</evidence>
<feature type="region of interest" description="Disordered" evidence="2">
    <location>
        <begin position="176"/>
        <end position="208"/>
    </location>
</feature>
<gene>
    <name evidence="4" type="ORF">Tco_0890338</name>
</gene>
<dbReference type="EMBL" id="BQNB010013799">
    <property type="protein sequence ID" value="GJT20401.1"/>
    <property type="molecule type" value="Genomic_DNA"/>
</dbReference>
<feature type="domain" description="CCHC-type" evidence="3">
    <location>
        <begin position="300"/>
        <end position="316"/>
    </location>
</feature>
<evidence type="ECO:0000313" key="5">
    <source>
        <dbReference type="Proteomes" id="UP001151760"/>
    </source>
</evidence>
<keyword evidence="1" id="KW-0863">Zinc-finger</keyword>
<protein>
    <submittedName>
        <fullName evidence="4">Retrovirus-related pol polyprotein from transposon TNT 1-94</fullName>
    </submittedName>
</protein>
<evidence type="ECO:0000256" key="1">
    <source>
        <dbReference type="PROSITE-ProRule" id="PRU00047"/>
    </source>
</evidence>
<comment type="caution">
    <text evidence="4">The sequence shown here is derived from an EMBL/GenBank/DDBJ whole genome shotgun (WGS) entry which is preliminary data.</text>
</comment>
<dbReference type="InterPro" id="IPR001878">
    <property type="entry name" value="Znf_CCHC"/>
</dbReference>
<dbReference type="Gene3D" id="4.10.60.10">
    <property type="entry name" value="Zinc finger, CCHC-type"/>
    <property type="match status" value="1"/>
</dbReference>
<reference evidence="4" key="2">
    <citation type="submission" date="2022-01" db="EMBL/GenBank/DDBJ databases">
        <authorList>
            <person name="Yamashiro T."/>
            <person name="Shiraishi A."/>
            <person name="Satake H."/>
            <person name="Nakayama K."/>
        </authorList>
    </citation>
    <scope>NUCLEOTIDE SEQUENCE</scope>
</reference>
<dbReference type="PROSITE" id="PS50158">
    <property type="entry name" value="ZF_CCHC"/>
    <property type="match status" value="1"/>
</dbReference>
<proteinExistence type="predicted"/>
<dbReference type="SMART" id="SM00343">
    <property type="entry name" value="ZnF_C2HC"/>
    <property type="match status" value="1"/>
</dbReference>
<accession>A0ABQ5C352</accession>
<keyword evidence="1" id="KW-0862">Zinc</keyword>
<dbReference type="Pfam" id="PF00098">
    <property type="entry name" value="zf-CCHC"/>
    <property type="match status" value="1"/>
</dbReference>
<keyword evidence="5" id="KW-1185">Reference proteome</keyword>
<keyword evidence="1" id="KW-0479">Metal-binding</keyword>
<reference evidence="4" key="1">
    <citation type="journal article" date="2022" name="Int. J. Mol. Sci.">
        <title>Draft Genome of Tanacetum Coccineum: Genomic Comparison of Closely Related Tanacetum-Family Plants.</title>
        <authorList>
            <person name="Yamashiro T."/>
            <person name="Shiraishi A."/>
            <person name="Nakayama K."/>
            <person name="Satake H."/>
        </authorList>
    </citation>
    <scope>NUCLEOTIDE SEQUENCE</scope>
</reference>
<dbReference type="SUPFAM" id="SSF57756">
    <property type="entry name" value="Retrovirus zinc finger-like domains"/>
    <property type="match status" value="1"/>
</dbReference>
<sequence length="375" mass="41955">MANLSEDIQCAGSDTRPPMLDKADFASWQQRIRLYCRGKENGVNILKSIDEGPFQMGTTRVIVAEGTEGSLNLGPERPRVYSDLSQDEKDRYNADIRATNIILQGLPKDIYSLINHYTDAKDIWDNVKMLLEGSELTKEDCESQLYDDFEHFRQNKGETIHDYYTVDPLALMSNVSPQHYHSQSSTNPPTTYHQPHSADTSQSDLGLSPTDNLIENLTNTLALLTQSYKTFLPQTNNQLRTSSNPRNQATIQDGRVVVQNVQGRQNRGQGNNARGAGAVGYGRAQNRVGNANPGQARQVKCYNCNGVGHIARNCTQPKRPQNSEYFKDKMLLMQAQENGYSRLSSQLDNVFQADDCDSYDSDDDEAPTAQTNSWG</sequence>
<evidence type="ECO:0000313" key="4">
    <source>
        <dbReference type="EMBL" id="GJT20401.1"/>
    </source>
</evidence>
<feature type="compositionally biased region" description="Acidic residues" evidence="2">
    <location>
        <begin position="354"/>
        <end position="366"/>
    </location>
</feature>